<dbReference type="AlphaFoldDB" id="A0A3B0XF30"/>
<accession>A0A3B0XF30</accession>
<evidence type="ECO:0000313" key="1">
    <source>
        <dbReference type="EMBL" id="VAW55226.1"/>
    </source>
</evidence>
<organism evidence="1">
    <name type="scientific">hydrothermal vent metagenome</name>
    <dbReference type="NCBI Taxonomy" id="652676"/>
    <lineage>
        <taxon>unclassified sequences</taxon>
        <taxon>metagenomes</taxon>
        <taxon>ecological metagenomes</taxon>
    </lineage>
</organism>
<reference evidence="1" key="1">
    <citation type="submission" date="2018-06" db="EMBL/GenBank/DDBJ databases">
        <authorList>
            <person name="Zhirakovskaya E."/>
        </authorList>
    </citation>
    <scope>NUCLEOTIDE SEQUENCE</scope>
</reference>
<sequence length="283" mass="30281">MNLFRLLILFIFVSFISACGLKQDVKTSEIQKIKKVAVILYTVPEQIVRRSSPTDPADSGLLGMMAGIAEGNVGLNAANTAHKTFTETLNKQSLSFQVVSQSEMMSNQAFKALYVPPKPKPAAKESDGVMGFLGNMLMSTVTPPPEMQGIAPTHMMQFGLTVFASGSALTGKPGELAYIQKAIEALKVDAAILINDSGFSYSCEICIGDSGAASTGSAFTATMVTRSGNVILNMQEWFATTDAQAVMYAGIVNPLQQTSLFEEHGRRMAVVMADALKESMGKK</sequence>
<name>A0A3B0XF30_9ZZZZ</name>
<dbReference type="PROSITE" id="PS51257">
    <property type="entry name" value="PROKAR_LIPOPROTEIN"/>
    <property type="match status" value="1"/>
</dbReference>
<protein>
    <recommendedName>
        <fullName evidence="2">Lipoprotein</fullName>
    </recommendedName>
</protein>
<gene>
    <name evidence="1" type="ORF">MNBD_GAMMA05-1747</name>
</gene>
<dbReference type="EMBL" id="UOFE01000047">
    <property type="protein sequence ID" value="VAW55226.1"/>
    <property type="molecule type" value="Genomic_DNA"/>
</dbReference>
<evidence type="ECO:0008006" key="2">
    <source>
        <dbReference type="Google" id="ProtNLM"/>
    </source>
</evidence>
<proteinExistence type="predicted"/>